<dbReference type="EMBL" id="EF101928">
    <property type="protein sequence ID" value="ABT16977.1"/>
    <property type="molecule type" value="Genomic_DNA"/>
</dbReference>
<evidence type="ECO:0000313" key="2">
    <source>
        <dbReference type="Proteomes" id="UP000202420"/>
    </source>
</evidence>
<proteinExistence type="predicted"/>
<name>A7KAA3_9PHYC</name>
<keyword evidence="2" id="KW-1185">Reference proteome</keyword>
<dbReference type="GeneID" id="5470262"/>
<organism evidence="1 2">
    <name type="scientific">Chlorovirus heliozoae</name>
    <dbReference type="NCBI Taxonomy" id="322019"/>
    <lineage>
        <taxon>Viruses</taxon>
        <taxon>Varidnaviria</taxon>
        <taxon>Bamfordvirae</taxon>
        <taxon>Nucleocytoviricota</taxon>
        <taxon>Megaviricetes</taxon>
        <taxon>Algavirales</taxon>
        <taxon>Phycodnaviridae</taxon>
        <taxon>Chlorovirus</taxon>
    </lineage>
</organism>
<dbReference type="Proteomes" id="UP000202420">
    <property type="component" value="Segment"/>
</dbReference>
<evidence type="ECO:0000313" key="1">
    <source>
        <dbReference type="EMBL" id="ABT16977.1"/>
    </source>
</evidence>
<dbReference type="RefSeq" id="YP_001427324.1">
    <property type="nucleotide sequence ID" value="NC_008724.1"/>
</dbReference>
<protein>
    <submittedName>
        <fullName evidence="1">Uncharacterized protein z843R</fullName>
    </submittedName>
</protein>
<reference evidence="1 2" key="1">
    <citation type="submission" date="2006-09" db="EMBL/GenBank/DDBJ databases">
        <title>Sequence and annotation of the 288-kb ATCV-1 virus that infects an endosymbiotic Chlorella strain of the heliozoon Acanthocystis turfacea.</title>
        <authorList>
            <person name="Fitzgerald L.A."/>
            <person name="Graves M.V."/>
            <person name="Li X."/>
            <person name="Pfitzner A.J.P."/>
            <person name="Hartigan J."/>
            <person name="Van Etten J.L."/>
        </authorList>
    </citation>
    <scope>NUCLEOTIDE SEQUENCE [LARGE SCALE GENOMIC DNA]</scope>
    <source>
        <strain evidence="1 2">ATCV-1</strain>
    </source>
</reference>
<sequence>MRIRRLFAHPARESCTVIMWFDWKSLSGTSGSFATYLSSTLNPTPVPDIRINIASSNALGSSIGR</sequence>
<accession>A7KAA3</accession>
<gene>
    <name evidence="1" type="primary">z843R</name>
    <name evidence="1" type="ORF">ATCV1_z843R</name>
</gene>
<dbReference type="KEGG" id="vg:5470262"/>